<dbReference type="PROSITE" id="PS51689">
    <property type="entry name" value="SAM_RNA_A_N6_MT"/>
    <property type="match status" value="1"/>
</dbReference>
<evidence type="ECO:0000256" key="1">
    <source>
        <dbReference type="ARBA" id="ARBA00022603"/>
    </source>
</evidence>
<protein>
    <submittedName>
        <fullName evidence="8">Ribosomal RNA small subunit methyltransferase A</fullName>
        <ecNumber evidence="8">2.1.1.182</ecNumber>
    </submittedName>
</protein>
<dbReference type="InterPro" id="IPR020598">
    <property type="entry name" value="rRNA_Ade_methylase_Trfase_N"/>
</dbReference>
<feature type="binding site" evidence="5">
    <location>
        <position position="95"/>
    </location>
    <ligand>
        <name>S-adenosyl-L-methionine</name>
        <dbReference type="ChEBI" id="CHEBI:59789"/>
    </ligand>
</feature>
<keyword evidence="3 5" id="KW-0949">S-adenosyl-L-methionine</keyword>
<keyword evidence="4 5" id="KW-0694">RNA-binding</keyword>
<feature type="region of interest" description="Disordered" evidence="6">
    <location>
        <begin position="261"/>
        <end position="282"/>
    </location>
</feature>
<proteinExistence type="inferred from homology"/>
<dbReference type="InterPro" id="IPR001737">
    <property type="entry name" value="KsgA/Erm"/>
</dbReference>
<feature type="binding site" evidence="5">
    <location>
        <position position="72"/>
    </location>
    <ligand>
        <name>S-adenosyl-L-methionine</name>
        <dbReference type="ChEBI" id="CHEBI:59789"/>
    </ligand>
</feature>
<feature type="binding site" evidence="5">
    <location>
        <position position="25"/>
    </location>
    <ligand>
        <name>S-adenosyl-L-methionine</name>
        <dbReference type="ChEBI" id="CHEBI:59789"/>
    </ligand>
</feature>
<reference evidence="8 9" key="1">
    <citation type="submission" date="2018-12" db="EMBL/GenBank/DDBJ databases">
        <authorList>
            <consortium name="Pathogen Informatics"/>
        </authorList>
    </citation>
    <scope>NUCLEOTIDE SEQUENCE [LARGE SCALE GENOMIC DNA]</scope>
    <source>
        <strain evidence="8 9">NCTC12967</strain>
    </source>
</reference>
<keyword evidence="9" id="KW-1185">Reference proteome</keyword>
<evidence type="ECO:0000256" key="2">
    <source>
        <dbReference type="ARBA" id="ARBA00022679"/>
    </source>
</evidence>
<dbReference type="PANTHER" id="PTHR11727">
    <property type="entry name" value="DIMETHYLADENOSINE TRANSFERASE"/>
    <property type="match status" value="1"/>
</dbReference>
<evidence type="ECO:0000259" key="7">
    <source>
        <dbReference type="SMART" id="SM00650"/>
    </source>
</evidence>
<evidence type="ECO:0000256" key="3">
    <source>
        <dbReference type="ARBA" id="ARBA00022691"/>
    </source>
</evidence>
<evidence type="ECO:0000256" key="4">
    <source>
        <dbReference type="ARBA" id="ARBA00022884"/>
    </source>
</evidence>
<evidence type="ECO:0000313" key="8">
    <source>
        <dbReference type="EMBL" id="VEH71051.1"/>
    </source>
</evidence>
<feature type="binding site" evidence="5">
    <location>
        <position position="111"/>
    </location>
    <ligand>
        <name>S-adenosyl-L-methionine</name>
        <dbReference type="ChEBI" id="CHEBI:59789"/>
    </ligand>
</feature>
<keyword evidence="2 5" id="KW-0808">Transferase</keyword>
<dbReference type="AlphaFoldDB" id="A0A3S4VKC9"/>
<feature type="binding site" evidence="5">
    <location>
        <position position="27"/>
    </location>
    <ligand>
        <name>S-adenosyl-L-methionine</name>
        <dbReference type="ChEBI" id="CHEBI:59789"/>
    </ligand>
</feature>
<feature type="domain" description="Ribosomal RNA adenine methylase transferase N-terminal" evidence="7">
    <location>
        <begin position="32"/>
        <end position="192"/>
    </location>
</feature>
<evidence type="ECO:0000313" key="9">
    <source>
        <dbReference type="Proteomes" id="UP000273044"/>
    </source>
</evidence>
<dbReference type="SMART" id="SM00650">
    <property type="entry name" value="rADc"/>
    <property type="match status" value="1"/>
</dbReference>
<dbReference type="Gene3D" id="3.40.50.150">
    <property type="entry name" value="Vaccinia Virus protein VP39"/>
    <property type="match status" value="1"/>
</dbReference>
<organism evidence="8 9">
    <name type="scientific">Arachnia propionica</name>
    <dbReference type="NCBI Taxonomy" id="1750"/>
    <lineage>
        <taxon>Bacteria</taxon>
        <taxon>Bacillati</taxon>
        <taxon>Actinomycetota</taxon>
        <taxon>Actinomycetes</taxon>
        <taxon>Propionibacteriales</taxon>
        <taxon>Propionibacteriaceae</taxon>
        <taxon>Arachnia</taxon>
    </lineage>
</organism>
<comment type="similarity">
    <text evidence="5">Belongs to the class I-like SAM-binding methyltransferase superfamily. rRNA adenine N(6)-methyltransferase family.</text>
</comment>
<dbReference type="InterPro" id="IPR020596">
    <property type="entry name" value="rRNA_Ade_Mease_Trfase_CS"/>
</dbReference>
<dbReference type="NCBIfam" id="NF000499">
    <property type="entry name" value="Erm23S_rRNA_broad"/>
    <property type="match status" value="1"/>
</dbReference>
<keyword evidence="1 5" id="KW-0489">Methyltransferase</keyword>
<dbReference type="InterPro" id="IPR029063">
    <property type="entry name" value="SAM-dependent_MTases_sf"/>
</dbReference>
<accession>A0A3S4VKC9</accession>
<dbReference type="SUPFAM" id="SSF53335">
    <property type="entry name" value="S-adenosyl-L-methionine-dependent methyltransferases"/>
    <property type="match status" value="1"/>
</dbReference>
<dbReference type="GO" id="GO:0052908">
    <property type="term" value="F:16S rRNA (adenine(1518)-N(6)/adenine(1519)-N(6))-dimethyltransferase activity"/>
    <property type="evidence" value="ECO:0007669"/>
    <property type="project" value="UniProtKB-EC"/>
</dbReference>
<dbReference type="PANTHER" id="PTHR11727:SF7">
    <property type="entry name" value="DIMETHYLADENOSINE TRANSFERASE-RELATED"/>
    <property type="match status" value="1"/>
</dbReference>
<dbReference type="CDD" id="cd02440">
    <property type="entry name" value="AdoMet_MTases"/>
    <property type="match status" value="1"/>
</dbReference>
<dbReference type="PROSITE" id="PS01131">
    <property type="entry name" value="RRNA_A_DIMETH"/>
    <property type="match status" value="1"/>
</dbReference>
<name>A0A3S4VKC9_9ACTN</name>
<dbReference type="GO" id="GO:0003723">
    <property type="term" value="F:RNA binding"/>
    <property type="evidence" value="ECO:0007669"/>
    <property type="project" value="UniProtKB-UniRule"/>
</dbReference>
<dbReference type="EMBL" id="LR134406">
    <property type="protein sequence ID" value="VEH71051.1"/>
    <property type="molecule type" value="Genomic_DNA"/>
</dbReference>
<feature type="binding site" evidence="5">
    <location>
        <position position="51"/>
    </location>
    <ligand>
        <name>S-adenosyl-L-methionine</name>
        <dbReference type="ChEBI" id="CHEBI:59789"/>
    </ligand>
</feature>
<gene>
    <name evidence="8" type="primary">rsmA_2</name>
    <name evidence="8" type="ORF">NCTC12967_02361</name>
</gene>
<dbReference type="GO" id="GO:0005829">
    <property type="term" value="C:cytosol"/>
    <property type="evidence" value="ECO:0007669"/>
    <property type="project" value="TreeGrafter"/>
</dbReference>
<dbReference type="Pfam" id="PF00398">
    <property type="entry name" value="RrnaAD"/>
    <property type="match status" value="1"/>
</dbReference>
<dbReference type="Proteomes" id="UP000273044">
    <property type="component" value="Chromosome"/>
</dbReference>
<dbReference type="EC" id="2.1.1.182" evidence="8"/>
<evidence type="ECO:0000256" key="6">
    <source>
        <dbReference type="SAM" id="MobiDB-lite"/>
    </source>
</evidence>
<evidence type="ECO:0000256" key="5">
    <source>
        <dbReference type="PROSITE-ProRule" id="PRU01026"/>
    </source>
</evidence>
<sequence>MPGSTTITEQAVPTFHHGRHEHGQNFLTDPAVIATLVELVTATRGPIIEIGPGDGALTVPLARLGRPVTAIEIDARLEQRLRCRLPSHVKVVTGDFLTHRLPSTPHVVVGNLPFHQTTAILRHLLHSFAWSDAVLLTQWEVARRRAGVGGATMMTAQWAPWFTFTLHGRVPARAFTPRPGVDGGILTIHRREHPLLPVTEQCRFHALVHRIYTGPGNGLAQILARATSFPSPQAARAWLGRHGIDASALPRMMHPKAWVDLFKTTGSSPPAPPTRGNRRRRR</sequence>